<dbReference type="PANTHER" id="PTHR33835">
    <property type="entry name" value="YALI0C07656P"/>
    <property type="match status" value="1"/>
</dbReference>
<dbReference type="InterPro" id="IPR036866">
    <property type="entry name" value="RibonucZ/Hydroxyglut_hydro"/>
</dbReference>
<evidence type="ECO:0000313" key="2">
    <source>
        <dbReference type="EMBL" id="GMI58760.1"/>
    </source>
</evidence>
<dbReference type="Proteomes" id="UP001165060">
    <property type="component" value="Unassembled WGS sequence"/>
</dbReference>
<organism evidence="2 3">
    <name type="scientific">Tetraparma gracilis</name>
    <dbReference type="NCBI Taxonomy" id="2962635"/>
    <lineage>
        <taxon>Eukaryota</taxon>
        <taxon>Sar</taxon>
        <taxon>Stramenopiles</taxon>
        <taxon>Ochrophyta</taxon>
        <taxon>Bolidophyceae</taxon>
        <taxon>Parmales</taxon>
        <taxon>Triparmaceae</taxon>
        <taxon>Tetraparma</taxon>
    </lineage>
</organism>
<gene>
    <name evidence="2" type="ORF">TeGR_g11708</name>
</gene>
<name>A0ABQ6NDV7_9STRA</name>
<keyword evidence="1" id="KW-0732">Signal</keyword>
<reference evidence="2 3" key="1">
    <citation type="journal article" date="2023" name="Commun. Biol.">
        <title>Genome analysis of Parmales, the sister group of diatoms, reveals the evolutionary specialization of diatoms from phago-mixotrophs to photoautotrophs.</title>
        <authorList>
            <person name="Ban H."/>
            <person name="Sato S."/>
            <person name="Yoshikawa S."/>
            <person name="Yamada K."/>
            <person name="Nakamura Y."/>
            <person name="Ichinomiya M."/>
            <person name="Sato N."/>
            <person name="Blanc-Mathieu R."/>
            <person name="Endo H."/>
            <person name="Kuwata A."/>
            <person name="Ogata H."/>
        </authorList>
    </citation>
    <scope>NUCLEOTIDE SEQUENCE [LARGE SCALE GENOMIC DNA]</scope>
</reference>
<protein>
    <recommendedName>
        <fullName evidence="4">DUF4336 domain-containing protein</fullName>
    </recommendedName>
</protein>
<dbReference type="Pfam" id="PF14234">
    <property type="entry name" value="DUF4336"/>
    <property type="match status" value="1"/>
</dbReference>
<proteinExistence type="predicted"/>
<comment type="caution">
    <text evidence="2">The sequence shown here is derived from an EMBL/GenBank/DDBJ whole genome shotgun (WGS) entry which is preliminary data.</text>
</comment>
<feature type="signal peptide" evidence="1">
    <location>
        <begin position="1"/>
        <end position="19"/>
    </location>
</feature>
<dbReference type="InterPro" id="IPR025638">
    <property type="entry name" value="DUF4336"/>
</dbReference>
<dbReference type="SUPFAM" id="SSF56281">
    <property type="entry name" value="Metallo-hydrolase/oxidoreductase"/>
    <property type="match status" value="1"/>
</dbReference>
<dbReference type="EMBL" id="BRYB01006486">
    <property type="protein sequence ID" value="GMI58760.1"/>
    <property type="molecule type" value="Genomic_DNA"/>
</dbReference>
<evidence type="ECO:0008006" key="4">
    <source>
        <dbReference type="Google" id="ProtNLM"/>
    </source>
</evidence>
<evidence type="ECO:0000313" key="3">
    <source>
        <dbReference type="Proteomes" id="UP001165060"/>
    </source>
</evidence>
<sequence>MLSPLLLLLLLLAPPPGSPLPLRLPPLTSPPPLPLTYSNPTGALLTPVRPGLYLAERPFYPSLPGLASTDVSCKMAIAVLPSGRLWLHSPVQLTPALAAALAALGEVAFIVTPNTEHQKFAPQWIDAYPGARSYACPNLRPADPPAPWGEFLRPGAPPPLEWEGAIEMCLVPESVPGVGRSFFNEVVFLHRTSRALLCTDLYWNYPSSLPSVPVPRSTRLWKFFMDKPYRAIYNRILADRPAFTELLEKKVLGDWDWDYIAPCHGEPVEEDAKGVLRRHLNLV</sequence>
<keyword evidence="3" id="KW-1185">Reference proteome</keyword>
<feature type="chain" id="PRO_5045080453" description="DUF4336 domain-containing protein" evidence="1">
    <location>
        <begin position="20"/>
        <end position="283"/>
    </location>
</feature>
<accession>A0ABQ6NDV7</accession>
<dbReference type="PANTHER" id="PTHR33835:SF1">
    <property type="entry name" value="METALLO-BETA-LACTAMASE DOMAIN-CONTAINING PROTEIN"/>
    <property type="match status" value="1"/>
</dbReference>
<evidence type="ECO:0000256" key="1">
    <source>
        <dbReference type="SAM" id="SignalP"/>
    </source>
</evidence>